<evidence type="ECO:0000259" key="3">
    <source>
        <dbReference type="PROSITE" id="PS50977"/>
    </source>
</evidence>
<keyword evidence="1 2" id="KW-0238">DNA-binding</keyword>
<comment type="caution">
    <text evidence="4">The sequence shown here is derived from an EMBL/GenBank/DDBJ whole genome shotgun (WGS) entry which is preliminary data.</text>
</comment>
<dbReference type="PROSITE" id="PS50977">
    <property type="entry name" value="HTH_TETR_2"/>
    <property type="match status" value="1"/>
</dbReference>
<dbReference type="PATRIC" id="fig|1111454.3.peg.139"/>
<dbReference type="PANTHER" id="PTHR43479">
    <property type="entry name" value="ACREF/ENVCD OPERON REPRESSOR-RELATED"/>
    <property type="match status" value="1"/>
</dbReference>
<dbReference type="RefSeq" id="WP_023052691.1">
    <property type="nucleotide sequence ID" value="NZ_AWXA01000004.1"/>
</dbReference>
<evidence type="ECO:0000256" key="2">
    <source>
        <dbReference type="PROSITE-ProRule" id="PRU00335"/>
    </source>
</evidence>
<dbReference type="STRING" id="1111454.HMPREF1250_1318"/>
<feature type="DNA-binding region" description="H-T-H motif" evidence="2">
    <location>
        <begin position="35"/>
        <end position="54"/>
    </location>
</feature>
<name>U7USV0_9FIRM</name>
<accession>U7USV0</accession>
<protein>
    <submittedName>
        <fullName evidence="4">Transcriptional regulator, TetR family</fullName>
    </submittedName>
</protein>
<organism evidence="4 5">
    <name type="scientific">Megasphaera vaginalis</name>
    <name type="common">ex Srinivasan et al. 2021</name>
    <dbReference type="NCBI Taxonomy" id="1111454"/>
    <lineage>
        <taxon>Bacteria</taxon>
        <taxon>Bacillati</taxon>
        <taxon>Bacillota</taxon>
        <taxon>Negativicutes</taxon>
        <taxon>Veillonellales</taxon>
        <taxon>Veillonellaceae</taxon>
        <taxon>Megasphaera</taxon>
    </lineage>
</organism>
<dbReference type="OrthoDB" id="9785164at2"/>
<dbReference type="Proteomes" id="UP000017090">
    <property type="component" value="Unassembled WGS sequence"/>
</dbReference>
<dbReference type="Gene3D" id="1.10.357.10">
    <property type="entry name" value="Tetracycline Repressor, domain 2"/>
    <property type="match status" value="1"/>
</dbReference>
<dbReference type="AlphaFoldDB" id="U7USV0"/>
<dbReference type="InterPro" id="IPR001647">
    <property type="entry name" value="HTH_TetR"/>
</dbReference>
<proteinExistence type="predicted"/>
<dbReference type="eggNOG" id="COG1309">
    <property type="taxonomic scope" value="Bacteria"/>
</dbReference>
<evidence type="ECO:0000313" key="4">
    <source>
        <dbReference type="EMBL" id="ERT62517.1"/>
    </source>
</evidence>
<dbReference type="InterPro" id="IPR050624">
    <property type="entry name" value="HTH-type_Tx_Regulator"/>
</dbReference>
<reference evidence="4 5" key="1">
    <citation type="submission" date="2013-09" db="EMBL/GenBank/DDBJ databases">
        <authorList>
            <person name="Durkin A.S."/>
            <person name="Haft D.R."/>
            <person name="McCorrison J."/>
            <person name="Torralba M."/>
            <person name="Gillis M."/>
            <person name="Haft D.H."/>
            <person name="Methe B."/>
            <person name="Sutton G."/>
            <person name="Nelson K.E."/>
        </authorList>
    </citation>
    <scope>NUCLEOTIDE SEQUENCE [LARGE SCALE GENOMIC DNA]</scope>
    <source>
        <strain evidence="4 5">BV3C16-1</strain>
    </source>
</reference>
<evidence type="ECO:0000256" key="1">
    <source>
        <dbReference type="ARBA" id="ARBA00023125"/>
    </source>
</evidence>
<gene>
    <name evidence="4" type="ORF">HMPREF1250_1318</name>
</gene>
<dbReference type="EMBL" id="AWXA01000004">
    <property type="protein sequence ID" value="ERT62517.1"/>
    <property type="molecule type" value="Genomic_DNA"/>
</dbReference>
<keyword evidence="5" id="KW-1185">Reference proteome</keyword>
<dbReference type="InterPro" id="IPR009057">
    <property type="entry name" value="Homeodomain-like_sf"/>
</dbReference>
<dbReference type="PRINTS" id="PR00455">
    <property type="entry name" value="HTHTETR"/>
</dbReference>
<dbReference type="PANTHER" id="PTHR43479:SF11">
    <property type="entry name" value="ACREF_ENVCD OPERON REPRESSOR-RELATED"/>
    <property type="match status" value="1"/>
</dbReference>
<dbReference type="Pfam" id="PF00440">
    <property type="entry name" value="TetR_N"/>
    <property type="match status" value="1"/>
</dbReference>
<dbReference type="SUPFAM" id="SSF46689">
    <property type="entry name" value="Homeodomain-like"/>
    <property type="match status" value="1"/>
</dbReference>
<dbReference type="GO" id="GO:0003677">
    <property type="term" value="F:DNA binding"/>
    <property type="evidence" value="ECO:0007669"/>
    <property type="project" value="UniProtKB-UniRule"/>
</dbReference>
<sequence>MARLPAKEKHDEEVRRKVLMSAKRLFIEQGYAKTTIRQIVDDSGIMIGSIYHFFKNKADIFQSLMQEMLDQSSRLVKERFGRESAVIQIAIIFLIEIEAIKSNKNVRDSFFEGDAMLEAFEHRIDSISHLSQQLFAELLPSLAYEDYFARTLLIHGMMRSYITSYYFTRKVQTKLSYGLFLRMVLPVYGVKEAEIAVITARIEALHQQIHDVTQDLITRVTVR</sequence>
<feature type="domain" description="HTH tetR-type" evidence="3">
    <location>
        <begin position="12"/>
        <end position="72"/>
    </location>
</feature>
<evidence type="ECO:0000313" key="5">
    <source>
        <dbReference type="Proteomes" id="UP000017090"/>
    </source>
</evidence>